<gene>
    <name evidence="1" type="ORF">PFFCH_02240</name>
</gene>
<organism evidence="1 2">
    <name type="scientific">Plasmodium falciparum FCH/4</name>
    <dbReference type="NCBI Taxonomy" id="1036724"/>
    <lineage>
        <taxon>Eukaryota</taxon>
        <taxon>Sar</taxon>
        <taxon>Alveolata</taxon>
        <taxon>Apicomplexa</taxon>
        <taxon>Aconoidasida</taxon>
        <taxon>Haemosporida</taxon>
        <taxon>Plasmodiidae</taxon>
        <taxon>Plasmodium</taxon>
        <taxon>Plasmodium (Laverania)</taxon>
    </lineage>
</organism>
<sequence>MYLYHIQSLYNDSVPTIPCLNMFISCMNYNYGKIHKKKSLFKYELNNTHLSTLPYVYCCDIQLIKYFEFLKLKETCYKIIKNNKIYDNFLSHLSSYIFDDSYFIIPFFTSYGKFLIIIKTNKNIDNLQQSMDTLKNKNSITYDVIINSFVFPNDSSFQAIIHFSHIFINTLKNLFKTRNSDEDIPDITFENLLNVDKKRLIYHNLSCNKQDILHDNFSRTPNKSNIMNYQNYGNYTREANYNYNNNNNTTNLSNDILVYSEIDDVEETSPFPIVSNVNLGEQIFSTTVDF</sequence>
<evidence type="ECO:0000313" key="2">
    <source>
        <dbReference type="Proteomes" id="UP000030656"/>
    </source>
</evidence>
<accession>A0A024VPD2</accession>
<reference evidence="1 2" key="1">
    <citation type="submission" date="2013-02" db="EMBL/GenBank/DDBJ databases">
        <title>The Genome Annotation of Plasmodium falciparum FCH/4.</title>
        <authorList>
            <consortium name="The Broad Institute Genome Sequencing Platform"/>
            <consortium name="The Broad Institute Genome Sequencing Center for Infectious Disease"/>
            <person name="Neafsey D."/>
            <person name="Hoffman S."/>
            <person name="Volkman S."/>
            <person name="Rosenthal P."/>
            <person name="Walker B."/>
            <person name="Young S.K."/>
            <person name="Zeng Q."/>
            <person name="Gargeya S."/>
            <person name="Fitzgerald M."/>
            <person name="Haas B."/>
            <person name="Abouelleil A."/>
            <person name="Allen A.W."/>
            <person name="Alvarado L."/>
            <person name="Arachchi H.M."/>
            <person name="Berlin A.M."/>
            <person name="Chapman S.B."/>
            <person name="Gainer-Dewar J."/>
            <person name="Goldberg J."/>
            <person name="Griggs A."/>
            <person name="Gujja S."/>
            <person name="Hansen M."/>
            <person name="Howarth C."/>
            <person name="Imamovic A."/>
            <person name="Ireland A."/>
            <person name="Larimer J."/>
            <person name="McCowan C."/>
            <person name="Murphy C."/>
            <person name="Pearson M."/>
            <person name="Poon T.W."/>
            <person name="Priest M."/>
            <person name="Roberts A."/>
            <person name="Saif S."/>
            <person name="Shea T."/>
            <person name="Sisk P."/>
            <person name="Sykes S."/>
            <person name="Wortman J."/>
            <person name="Nusbaum C."/>
            <person name="Birren B."/>
        </authorList>
    </citation>
    <scope>NUCLEOTIDE SEQUENCE [LARGE SCALE GENOMIC DNA]</scope>
    <source>
        <strain evidence="1 2">FCH/4</strain>
    </source>
</reference>
<dbReference type="EMBL" id="KI927923">
    <property type="protein sequence ID" value="ETW30322.1"/>
    <property type="molecule type" value="Genomic_DNA"/>
</dbReference>
<reference evidence="1 2" key="2">
    <citation type="submission" date="2013-02" db="EMBL/GenBank/DDBJ databases">
        <title>The Genome Sequence of Plasmodium falciparum FCH/4.</title>
        <authorList>
            <consortium name="The Broad Institute Genome Sequencing Platform"/>
            <consortium name="The Broad Institute Genome Sequencing Center for Infectious Disease"/>
            <person name="Neafsey D."/>
            <person name="Cheeseman I."/>
            <person name="Volkman S."/>
            <person name="Adams J."/>
            <person name="Walker B."/>
            <person name="Young S.K."/>
            <person name="Zeng Q."/>
            <person name="Gargeya S."/>
            <person name="Fitzgerald M."/>
            <person name="Haas B."/>
            <person name="Abouelleil A."/>
            <person name="Alvarado L."/>
            <person name="Arachchi H.M."/>
            <person name="Berlin A.M."/>
            <person name="Chapman S.B."/>
            <person name="Dewar J."/>
            <person name="Goldberg J."/>
            <person name="Griggs A."/>
            <person name="Gujja S."/>
            <person name="Hansen M."/>
            <person name="Howarth C."/>
            <person name="Imamovic A."/>
            <person name="Larimer J."/>
            <person name="McCowan C."/>
            <person name="Murphy C."/>
            <person name="Neiman D."/>
            <person name="Pearson M."/>
            <person name="Priest M."/>
            <person name="Roberts A."/>
            <person name="Saif S."/>
            <person name="Shea T."/>
            <person name="Sisk P."/>
            <person name="Sykes S."/>
            <person name="Wortman J."/>
            <person name="Nusbaum C."/>
            <person name="Birren B."/>
        </authorList>
    </citation>
    <scope>NUCLEOTIDE SEQUENCE [LARGE SCALE GENOMIC DNA]</scope>
    <source>
        <strain evidence="1 2">FCH/4</strain>
    </source>
</reference>
<evidence type="ECO:0000313" key="1">
    <source>
        <dbReference type="EMBL" id="ETW30322.1"/>
    </source>
</evidence>
<proteinExistence type="predicted"/>
<dbReference type="AlphaFoldDB" id="A0A024VPD2"/>
<dbReference type="Proteomes" id="UP000030656">
    <property type="component" value="Unassembled WGS sequence"/>
</dbReference>
<protein>
    <submittedName>
        <fullName evidence="1">Uncharacterized protein</fullName>
    </submittedName>
</protein>
<name>A0A024VPD2_PLAFA</name>